<comment type="function">
    <text evidence="5">Catalyzes the reversible transfer of the terminal phosphate group between ATP and AMP. Plays an important role in cellular energy homeostasis and in adenine nucleotide metabolism.</text>
</comment>
<dbReference type="Proteomes" id="UP001597042">
    <property type="component" value="Unassembled WGS sequence"/>
</dbReference>
<dbReference type="PROSITE" id="PS00113">
    <property type="entry name" value="ADENYLATE_KINASE"/>
    <property type="match status" value="1"/>
</dbReference>
<gene>
    <name evidence="5" type="primary">adk</name>
    <name evidence="8" type="ORF">ACFQZV_13460</name>
</gene>
<feature type="binding site" evidence="5">
    <location>
        <position position="42"/>
    </location>
    <ligand>
        <name>AMP</name>
        <dbReference type="ChEBI" id="CHEBI:456215"/>
    </ligand>
</feature>
<keyword evidence="3 5" id="KW-0547">Nucleotide-binding</keyword>
<dbReference type="PRINTS" id="PR00094">
    <property type="entry name" value="ADENYLTKNASE"/>
</dbReference>
<evidence type="ECO:0000313" key="8">
    <source>
        <dbReference type="EMBL" id="MFD0782305.1"/>
    </source>
</evidence>
<dbReference type="PANTHER" id="PTHR23359">
    <property type="entry name" value="NUCLEOTIDE KINASE"/>
    <property type="match status" value="1"/>
</dbReference>
<comment type="similarity">
    <text evidence="5 6">Belongs to the adenylate kinase family.</text>
</comment>
<dbReference type="NCBIfam" id="NF011104">
    <property type="entry name" value="PRK14531.1"/>
    <property type="match status" value="1"/>
</dbReference>
<dbReference type="Gene3D" id="3.40.50.300">
    <property type="entry name" value="P-loop containing nucleotide triphosphate hydrolases"/>
    <property type="match status" value="1"/>
</dbReference>
<comment type="subcellular location">
    <subcellularLocation>
        <location evidence="5 7">Cytoplasm</location>
    </subcellularLocation>
</comment>
<feature type="binding site" evidence="5">
    <location>
        <position position="103"/>
    </location>
    <ligand>
        <name>AMP</name>
        <dbReference type="ChEBI" id="CHEBI:456215"/>
    </ligand>
</feature>
<dbReference type="NCBIfam" id="NF011105">
    <property type="entry name" value="PRK14532.1"/>
    <property type="match status" value="1"/>
</dbReference>
<evidence type="ECO:0000256" key="3">
    <source>
        <dbReference type="ARBA" id="ARBA00022741"/>
    </source>
</evidence>
<dbReference type="HAMAP" id="MF_00235">
    <property type="entry name" value="Adenylate_kinase_Adk"/>
    <property type="match status" value="1"/>
</dbReference>
<evidence type="ECO:0000256" key="1">
    <source>
        <dbReference type="ARBA" id="ARBA00022679"/>
    </source>
</evidence>
<dbReference type="NCBIfam" id="NF001381">
    <property type="entry name" value="PRK00279.1-3"/>
    <property type="match status" value="1"/>
</dbReference>
<comment type="subunit">
    <text evidence="5 7">Monomer.</text>
</comment>
<dbReference type="CDD" id="cd01428">
    <property type="entry name" value="ADK"/>
    <property type="match status" value="1"/>
</dbReference>
<organism evidence="8 9">
    <name type="scientific">Microbacterium koreense</name>
    <dbReference type="NCBI Taxonomy" id="323761"/>
    <lineage>
        <taxon>Bacteria</taxon>
        <taxon>Bacillati</taxon>
        <taxon>Actinomycetota</taxon>
        <taxon>Actinomycetes</taxon>
        <taxon>Micrococcales</taxon>
        <taxon>Microbacteriaceae</taxon>
        <taxon>Microbacterium</taxon>
    </lineage>
</organism>
<evidence type="ECO:0000256" key="6">
    <source>
        <dbReference type="RuleBase" id="RU003330"/>
    </source>
</evidence>
<feature type="binding site" evidence="5">
    <location>
        <position position="47"/>
    </location>
    <ligand>
        <name>AMP</name>
        <dbReference type="ChEBI" id="CHEBI:456215"/>
    </ligand>
</feature>
<comment type="caution">
    <text evidence="5">Lacks conserved residue(s) required for the propagation of feature annotation.</text>
</comment>
<feature type="binding site" evidence="5">
    <location>
        <begin position="68"/>
        <end position="70"/>
    </location>
    <ligand>
        <name>AMP</name>
        <dbReference type="ChEBI" id="CHEBI:456215"/>
    </ligand>
</feature>
<keyword evidence="5 7" id="KW-0067">ATP-binding</keyword>
<dbReference type="GO" id="GO:0004017">
    <property type="term" value="F:AMP kinase activity"/>
    <property type="evidence" value="ECO:0007669"/>
    <property type="project" value="UniProtKB-EC"/>
</dbReference>
<evidence type="ECO:0000256" key="4">
    <source>
        <dbReference type="ARBA" id="ARBA00022777"/>
    </source>
</evidence>
<feature type="binding site" evidence="5">
    <location>
        <begin position="96"/>
        <end position="99"/>
    </location>
    <ligand>
        <name>AMP</name>
        <dbReference type="ChEBI" id="CHEBI:456215"/>
    </ligand>
</feature>
<comment type="domain">
    <text evidence="5">Consists of three domains, a large central CORE domain and two small peripheral domains, NMPbind and LID, which undergo movements during catalysis. The LID domain closes over the site of phosphoryl transfer upon ATP binding. Assembling and dissambling the active center during each catalytic cycle provides an effective means to prevent ATP hydrolysis.</text>
</comment>
<dbReference type="RefSeq" id="WP_378752301.1">
    <property type="nucleotide sequence ID" value="NZ_JBHSSV010000009.1"/>
</dbReference>
<feature type="region of interest" description="NMP" evidence="5">
    <location>
        <begin position="41"/>
        <end position="70"/>
    </location>
</feature>
<evidence type="ECO:0000256" key="2">
    <source>
        <dbReference type="ARBA" id="ARBA00022727"/>
    </source>
</evidence>
<dbReference type="SUPFAM" id="SSF52540">
    <property type="entry name" value="P-loop containing nucleoside triphosphate hydrolases"/>
    <property type="match status" value="1"/>
</dbReference>
<dbReference type="InterPro" id="IPR033690">
    <property type="entry name" value="Adenylat_kinase_CS"/>
</dbReference>
<evidence type="ECO:0000313" key="9">
    <source>
        <dbReference type="Proteomes" id="UP001597042"/>
    </source>
</evidence>
<protein>
    <recommendedName>
        <fullName evidence="5 7">Adenylate kinase</fullName>
        <shortName evidence="5">AK</shortName>
        <ecNumber evidence="5 7">2.7.4.3</ecNumber>
    </recommendedName>
    <alternativeName>
        <fullName evidence="5">ATP-AMP transphosphorylase</fullName>
    </alternativeName>
    <alternativeName>
        <fullName evidence="5">ATP:AMP phosphotransferase</fullName>
    </alternativeName>
    <alternativeName>
        <fullName evidence="5">Adenylate monophosphate kinase</fullName>
    </alternativeName>
</protein>
<keyword evidence="4 5" id="KW-0418">Kinase</keyword>
<feature type="binding site" evidence="5">
    <location>
        <position position="183"/>
    </location>
    <ligand>
        <name>ATP</name>
        <dbReference type="ChEBI" id="CHEBI:30616"/>
    </ligand>
</feature>
<evidence type="ECO:0000256" key="5">
    <source>
        <dbReference type="HAMAP-Rule" id="MF_00235"/>
    </source>
</evidence>
<comment type="caution">
    <text evidence="8">The sequence shown here is derived from an EMBL/GenBank/DDBJ whole genome shotgun (WGS) entry which is preliminary data.</text>
</comment>
<feature type="binding site" evidence="5">
    <location>
        <begin position="21"/>
        <end position="26"/>
    </location>
    <ligand>
        <name>ATP</name>
        <dbReference type="ChEBI" id="CHEBI:30616"/>
    </ligand>
</feature>
<dbReference type="NCBIfam" id="NF011100">
    <property type="entry name" value="PRK14527.1"/>
    <property type="match status" value="1"/>
</dbReference>
<dbReference type="EC" id="2.7.4.3" evidence="5 7"/>
<feature type="binding site" evidence="5">
    <location>
        <position position="155"/>
    </location>
    <ligand>
        <name>AMP</name>
        <dbReference type="ChEBI" id="CHEBI:456215"/>
    </ligand>
</feature>
<dbReference type="InterPro" id="IPR000850">
    <property type="entry name" value="Adenylat/UMP-CMP_kin"/>
</dbReference>
<name>A0ABW2ZUJ7_9MICO</name>
<keyword evidence="2 5" id="KW-0545">Nucleotide biosynthesis</keyword>
<dbReference type="InterPro" id="IPR027417">
    <property type="entry name" value="P-loop_NTPase"/>
</dbReference>
<reference evidence="9" key="1">
    <citation type="journal article" date="2019" name="Int. J. Syst. Evol. Microbiol.">
        <title>The Global Catalogue of Microorganisms (GCM) 10K type strain sequencing project: providing services to taxonomists for standard genome sequencing and annotation.</title>
        <authorList>
            <consortium name="The Broad Institute Genomics Platform"/>
            <consortium name="The Broad Institute Genome Sequencing Center for Infectious Disease"/>
            <person name="Wu L."/>
            <person name="Ma J."/>
        </authorList>
    </citation>
    <scope>NUCLEOTIDE SEQUENCE [LARGE SCALE GENOMIC DNA]</scope>
    <source>
        <strain evidence="9">CCUG 50754</strain>
    </source>
</reference>
<evidence type="ECO:0000256" key="7">
    <source>
        <dbReference type="RuleBase" id="RU003331"/>
    </source>
</evidence>
<keyword evidence="5" id="KW-0963">Cytoplasm</keyword>
<sequence>MTHSAQTTPAAARLVLVGPQGSGKGTQAARIADRYGIAAISTGDVFRANIKDDTELGRQVKEVIDAGELVSDALTFDVVRDRLAQPDAASGFLLDGFPRNVAQLGMLDTYLADRDEPLTAVLELGVPREVSVDRLMRRAFEQGRTDDTEEVIANRLAIYESETAPILEVYRDRGLVDSIDGVGSLDEVTERVMDALEARGIVAVSV</sequence>
<feature type="binding site" evidence="5">
    <location>
        <position position="138"/>
    </location>
    <ligand>
        <name>ATP</name>
        <dbReference type="ChEBI" id="CHEBI:30616"/>
    </ligand>
</feature>
<dbReference type="EMBL" id="JBHTIM010000001">
    <property type="protein sequence ID" value="MFD0782305.1"/>
    <property type="molecule type" value="Genomic_DNA"/>
</dbReference>
<comment type="pathway">
    <text evidence="5">Purine metabolism; AMP biosynthesis via salvage pathway; AMP from ADP: step 1/1.</text>
</comment>
<comment type="catalytic activity">
    <reaction evidence="5 7">
        <text>AMP + ATP = 2 ADP</text>
        <dbReference type="Rhea" id="RHEA:12973"/>
        <dbReference type="ChEBI" id="CHEBI:30616"/>
        <dbReference type="ChEBI" id="CHEBI:456215"/>
        <dbReference type="ChEBI" id="CHEBI:456216"/>
        <dbReference type="EC" id="2.7.4.3"/>
    </reaction>
</comment>
<proteinExistence type="inferred from homology"/>
<accession>A0ABW2ZUJ7</accession>
<dbReference type="Pfam" id="PF00406">
    <property type="entry name" value="ADK"/>
    <property type="match status" value="1"/>
</dbReference>
<feature type="binding site" evidence="5">
    <location>
        <position position="144"/>
    </location>
    <ligand>
        <name>AMP</name>
        <dbReference type="ChEBI" id="CHEBI:456215"/>
    </ligand>
</feature>
<keyword evidence="9" id="KW-1185">Reference proteome</keyword>
<keyword evidence="1 5" id="KW-0808">Transferase</keyword>